<dbReference type="SUPFAM" id="SSF53098">
    <property type="entry name" value="Ribonuclease H-like"/>
    <property type="match status" value="1"/>
</dbReference>
<dbReference type="InterPro" id="IPR012337">
    <property type="entry name" value="RNaseH-like_sf"/>
</dbReference>
<dbReference type="Proteomes" id="UP000265703">
    <property type="component" value="Unassembled WGS sequence"/>
</dbReference>
<comment type="caution">
    <text evidence="1">The sequence shown here is derived from an EMBL/GenBank/DDBJ whole genome shotgun (WGS) entry which is preliminary data.</text>
</comment>
<evidence type="ECO:0008006" key="3">
    <source>
        <dbReference type="Google" id="ProtNLM"/>
    </source>
</evidence>
<reference evidence="1 2" key="1">
    <citation type="submission" date="2018-06" db="EMBL/GenBank/DDBJ databases">
        <title>Comparative genomics reveals the genomic features of Rhizophagus irregularis, R. cerebriforme, R. diaphanum and Gigaspora rosea, and their symbiotic lifestyle signature.</title>
        <authorList>
            <person name="Morin E."/>
            <person name="San Clemente H."/>
            <person name="Chen E.C.H."/>
            <person name="De La Providencia I."/>
            <person name="Hainaut M."/>
            <person name="Kuo A."/>
            <person name="Kohler A."/>
            <person name="Murat C."/>
            <person name="Tang N."/>
            <person name="Roy S."/>
            <person name="Loubradou J."/>
            <person name="Henrissat B."/>
            <person name="Grigoriev I.V."/>
            <person name="Corradi N."/>
            <person name="Roux C."/>
            <person name="Martin F.M."/>
        </authorList>
    </citation>
    <scope>NUCLEOTIDE SEQUENCE [LARGE SCALE GENOMIC DNA]</scope>
    <source>
        <strain evidence="1 2">DAOM 227022</strain>
    </source>
</reference>
<protein>
    <recommendedName>
        <fullName evidence="3">HAT C-terminal dimerisation domain-containing protein</fullName>
    </recommendedName>
</protein>
<dbReference type="EMBL" id="QKYT01000547">
    <property type="protein sequence ID" value="RIA83718.1"/>
    <property type="molecule type" value="Genomic_DNA"/>
</dbReference>
<gene>
    <name evidence="1" type="ORF">C1645_742866</name>
</gene>
<proteinExistence type="predicted"/>
<sequence>MTVKYKDNLTLDKNFQDKTFHQMALATMKIWLKFGSNENSCKILLSQLQLYSEYNSPYDMEYTDGYDTPELWWSTYRQPKNFIQKLALKLLAITSHQAACKRAFSILNWMTKKWKIRLDVNRLQSMVQIHLYYITNAKLKLKFSSSNLSEEKLETIL</sequence>
<evidence type="ECO:0000313" key="2">
    <source>
        <dbReference type="Proteomes" id="UP000265703"/>
    </source>
</evidence>
<keyword evidence="2" id="KW-1185">Reference proteome</keyword>
<name>A0A397SCM3_9GLOM</name>
<evidence type="ECO:0000313" key="1">
    <source>
        <dbReference type="EMBL" id="RIA83718.1"/>
    </source>
</evidence>
<dbReference type="AlphaFoldDB" id="A0A397SCM3"/>
<dbReference type="OrthoDB" id="2445632at2759"/>
<organism evidence="1 2">
    <name type="scientific">Glomus cerebriforme</name>
    <dbReference type="NCBI Taxonomy" id="658196"/>
    <lineage>
        <taxon>Eukaryota</taxon>
        <taxon>Fungi</taxon>
        <taxon>Fungi incertae sedis</taxon>
        <taxon>Mucoromycota</taxon>
        <taxon>Glomeromycotina</taxon>
        <taxon>Glomeromycetes</taxon>
        <taxon>Glomerales</taxon>
        <taxon>Glomeraceae</taxon>
        <taxon>Glomus</taxon>
    </lineage>
</organism>
<accession>A0A397SCM3</accession>